<organism evidence="3 4">
    <name type="scientific">Flavobacterium soyangense</name>
    <dbReference type="NCBI Taxonomy" id="2023265"/>
    <lineage>
        <taxon>Bacteria</taxon>
        <taxon>Pseudomonadati</taxon>
        <taxon>Bacteroidota</taxon>
        <taxon>Flavobacteriia</taxon>
        <taxon>Flavobacteriales</taxon>
        <taxon>Flavobacteriaceae</taxon>
        <taxon>Flavobacterium</taxon>
    </lineage>
</organism>
<feature type="domain" description="HYR-like" evidence="2">
    <location>
        <begin position="150"/>
        <end position="220"/>
    </location>
</feature>
<dbReference type="InterPro" id="IPR043555">
    <property type="entry name" value="SRPX-like"/>
</dbReference>
<dbReference type="InterPro" id="IPR014755">
    <property type="entry name" value="Cu-Rt/internalin_Ig-like"/>
</dbReference>
<sequence length="936" mass="94855">NCPATPVFAVATATDACGSAFTLTSADVTTPGTCAGSYSVTRTWTAKDACNNSSTASQTINVQDITAPVIAALPANSTINCPATPVFAVATATDACGSAFTLTSADVTTPGTCAGSYSVTRTWTAKDACNNSSTASQTINVQDITAPVIAALPANSTINCPATPVFAVATATDACGSAFTLTSADVTTPGTCAGSYSVTRTWTAKDACNNSSTASQTINVQDITAPVIAALPANSTINCPATPVFAVATATDACGSAFTLTSADVTTPGTCAGSYSVTRTWTAKDSCNNSSTASQTINVQDITAPVIAALPATSTINCPATPVFAVATATDACGSAFTLTSADVTTPGTCAGSYSVTRTWTAKDACNNSSTASQTIIVQDITAPVIAALPATSTINCPATPVFAVATATDACGSAILTFADVTTPGACAGAYSITRTWTAKDACNNSSTASQTITVQDITAPTFTIPADITIIKDATCGYNAAPSITGSPSNVIDNCDSNPIVSYTDASCFDYSINTQMNQGQGYYYPVVISGYTSLTAGQIQKVAMEFTTNQGKGNAEFILIAPSGDGIVLVGSYCDGGNCEVTGSTTYSPTFYPSTSSYTKWVNSDNIAAGPGSFEPNGGTSTNSIAGFNGNYRTRFEDLTGPMNGTWTLFGRKDTPASGTLEFTGVCISPTACEGNTVIVRSWTATDACGNTSAPFKQIINVVDTTAPTWTTAAGSLDVTLECSNAAGIATAQAAFPVAADNCDLDVSNIIKVSGAFVASTCGNSGTYTNTWTVSDNCGNLSATFTQVITVQDTTKPVLSAAPADTTTECSAVPIASAADLTATDNCDAAPVVTYNEVRTDGNCASNYTLTRTWTATDVCGNASSKSQVITVQDTTKPVLSAAPADVTAECSAVPIASAADLTATDNCDAAPVVTYNEVRTDGNCASNYTLTR</sequence>
<dbReference type="Pfam" id="PF23237">
    <property type="entry name" value="HYR_4C"/>
    <property type="match status" value="5"/>
</dbReference>
<dbReference type="EMBL" id="JADHEC010000073">
    <property type="protein sequence ID" value="MBF2710055.1"/>
    <property type="molecule type" value="Genomic_DNA"/>
</dbReference>
<dbReference type="PANTHER" id="PTHR46343">
    <property type="entry name" value="HYR DOMAIN-CONTAINING PROTEIN"/>
    <property type="match status" value="1"/>
</dbReference>
<dbReference type="InterPro" id="IPR013783">
    <property type="entry name" value="Ig-like_fold"/>
</dbReference>
<feature type="domain" description="HYR-like" evidence="2">
    <location>
        <begin position="387"/>
        <end position="456"/>
    </location>
</feature>
<evidence type="ECO:0000313" key="3">
    <source>
        <dbReference type="EMBL" id="MBF2710055.1"/>
    </source>
</evidence>
<dbReference type="Gene3D" id="2.60.40.10">
    <property type="entry name" value="Immunoglobulins"/>
    <property type="match status" value="5"/>
</dbReference>
<evidence type="ECO:0000313" key="4">
    <source>
        <dbReference type="Proteomes" id="UP000646211"/>
    </source>
</evidence>
<dbReference type="AlphaFoldDB" id="A0A930XVV2"/>
<feature type="domain" description="HYR-like" evidence="2">
    <location>
        <begin position="229"/>
        <end position="299"/>
    </location>
</feature>
<dbReference type="InterPro" id="IPR057078">
    <property type="entry name" value="HYR-4C"/>
</dbReference>
<proteinExistence type="predicted"/>
<feature type="domain" description="HYR-like" evidence="2">
    <location>
        <begin position="71"/>
        <end position="141"/>
    </location>
</feature>
<keyword evidence="4" id="KW-1185">Reference proteome</keyword>
<feature type="non-terminal residue" evidence="3">
    <location>
        <position position="1"/>
    </location>
</feature>
<dbReference type="RefSeq" id="WP_194313277.1">
    <property type="nucleotide sequence ID" value="NZ_JADHEC010000073.1"/>
</dbReference>
<name>A0A930XVV2_9FLAO</name>
<feature type="domain" description="HYR-like" evidence="2">
    <location>
        <begin position="308"/>
        <end position="377"/>
    </location>
</feature>
<evidence type="ECO:0000259" key="2">
    <source>
        <dbReference type="Pfam" id="PF23237"/>
    </source>
</evidence>
<reference evidence="3" key="1">
    <citation type="submission" date="2020-11" db="EMBL/GenBank/DDBJ databases">
        <title>Genome of Flavobacterium soyangense.</title>
        <authorList>
            <person name="Liu Q."/>
            <person name="Xin Y.-H."/>
        </authorList>
    </citation>
    <scope>NUCLEOTIDE SEQUENCE</scope>
    <source>
        <strain evidence="3">CGMCC 1.13493</strain>
    </source>
</reference>
<dbReference type="PANTHER" id="PTHR46343:SF2">
    <property type="entry name" value="SUSHI_VON WILLEBRAND FACTOR TYPE A_EGF_PENTRAXIN DOMAIN-CONTAINING 1"/>
    <property type="match status" value="1"/>
</dbReference>
<gene>
    <name evidence="3" type="ORF">IR213_15920</name>
</gene>
<evidence type="ECO:0000256" key="1">
    <source>
        <dbReference type="ARBA" id="ARBA00022729"/>
    </source>
</evidence>
<dbReference type="Gene3D" id="2.60.40.1220">
    <property type="match status" value="1"/>
</dbReference>
<dbReference type="Proteomes" id="UP000646211">
    <property type="component" value="Unassembled WGS sequence"/>
</dbReference>
<keyword evidence="1" id="KW-0732">Signal</keyword>
<accession>A0A930XVV2</accession>
<feature type="non-terminal residue" evidence="3">
    <location>
        <position position="936"/>
    </location>
</feature>
<comment type="caution">
    <text evidence="3">The sequence shown here is derived from an EMBL/GenBank/DDBJ whole genome shotgun (WGS) entry which is preliminary data.</text>
</comment>
<protein>
    <recommendedName>
        <fullName evidence="2">HYR-like domain-containing protein</fullName>
    </recommendedName>
</protein>